<evidence type="ECO:0000256" key="2">
    <source>
        <dbReference type="ARBA" id="ARBA00007639"/>
    </source>
</evidence>
<dbReference type="InterPro" id="IPR025997">
    <property type="entry name" value="SBP_2_dom"/>
</dbReference>
<evidence type="ECO:0000256" key="4">
    <source>
        <dbReference type="SAM" id="SignalP"/>
    </source>
</evidence>
<evidence type="ECO:0000313" key="6">
    <source>
        <dbReference type="EMBL" id="TQM35724.1"/>
    </source>
</evidence>
<sequence length="363" mass="37913">MRARSTAVLAGLLTMALSVACSNDAAAPGSGGGGPAAAPAAADCPLASAPDPGNSAPPQNVPMATAAPKVQVKDTYRVAFSQNASNNPWRLAETASMQAEAERLGYQLTVTDANNEQTKQIQDIRGLIAQRPDALFMAPITEQLGNVVAEAADAGIPVFLLDRDVDTSVAKRGEDYVTVIVSDFVQQGRRAAWAMAKATGGNATIIELEGTTGSSPAIDRKTGFHEAIGQCPGMRVVVSQSADFTRAEGQSVAETLLQSHADATAVYAHNDEMALGAISAIRAAGKVPGQDIKVVSIDGSRDALTAVDSGELFATVESNPRFGPRAFQALQRYAQEGQVPVQQILEDRLFDSSNAAEFIPEAY</sequence>
<dbReference type="SUPFAM" id="SSF53822">
    <property type="entry name" value="Periplasmic binding protein-like I"/>
    <property type="match status" value="1"/>
</dbReference>
<organism evidence="6 7">
    <name type="scientific">Pseudonocardia cypriaca</name>
    <dbReference type="NCBI Taxonomy" id="882449"/>
    <lineage>
        <taxon>Bacteria</taxon>
        <taxon>Bacillati</taxon>
        <taxon>Actinomycetota</taxon>
        <taxon>Actinomycetes</taxon>
        <taxon>Pseudonocardiales</taxon>
        <taxon>Pseudonocardiaceae</taxon>
        <taxon>Pseudonocardia</taxon>
    </lineage>
</organism>
<accession>A0A543FPS6</accession>
<dbReference type="EMBL" id="VFPH01000003">
    <property type="protein sequence ID" value="TQM35724.1"/>
    <property type="molecule type" value="Genomic_DNA"/>
</dbReference>
<comment type="caution">
    <text evidence="6">The sequence shown here is derived from an EMBL/GenBank/DDBJ whole genome shotgun (WGS) entry which is preliminary data.</text>
</comment>
<dbReference type="InterPro" id="IPR028082">
    <property type="entry name" value="Peripla_BP_I"/>
</dbReference>
<evidence type="ECO:0000256" key="3">
    <source>
        <dbReference type="ARBA" id="ARBA00022729"/>
    </source>
</evidence>
<dbReference type="Pfam" id="PF13407">
    <property type="entry name" value="Peripla_BP_4"/>
    <property type="match status" value="1"/>
</dbReference>
<feature type="chain" id="PRO_5039696244" evidence="4">
    <location>
        <begin position="21"/>
        <end position="363"/>
    </location>
</feature>
<reference evidence="6 7" key="1">
    <citation type="submission" date="2019-06" db="EMBL/GenBank/DDBJ databases">
        <title>Sequencing the genomes of 1000 actinobacteria strains.</title>
        <authorList>
            <person name="Klenk H.-P."/>
        </authorList>
    </citation>
    <scope>NUCLEOTIDE SEQUENCE [LARGE SCALE GENOMIC DNA]</scope>
    <source>
        <strain evidence="6 7">DSM 45511</strain>
    </source>
</reference>
<dbReference type="RefSeq" id="WP_211362431.1">
    <property type="nucleotide sequence ID" value="NZ_VFPH01000003.1"/>
</dbReference>
<dbReference type="PANTHER" id="PTHR46847">
    <property type="entry name" value="D-ALLOSE-BINDING PERIPLASMIC PROTEIN-RELATED"/>
    <property type="match status" value="1"/>
</dbReference>
<evidence type="ECO:0000256" key="1">
    <source>
        <dbReference type="ARBA" id="ARBA00004196"/>
    </source>
</evidence>
<protein>
    <submittedName>
        <fullName evidence="6">Monosaccharide ABC transporter substrate-binding protein (CUT2 family)</fullName>
    </submittedName>
</protein>
<dbReference type="Proteomes" id="UP000319818">
    <property type="component" value="Unassembled WGS sequence"/>
</dbReference>
<name>A0A543FPS6_9PSEU</name>
<dbReference type="PROSITE" id="PS51257">
    <property type="entry name" value="PROKAR_LIPOPROTEIN"/>
    <property type="match status" value="1"/>
</dbReference>
<comment type="subcellular location">
    <subcellularLocation>
        <location evidence="1">Cell envelope</location>
    </subcellularLocation>
</comment>
<evidence type="ECO:0000313" key="7">
    <source>
        <dbReference type="Proteomes" id="UP000319818"/>
    </source>
</evidence>
<dbReference type="GO" id="GO:0030313">
    <property type="term" value="C:cell envelope"/>
    <property type="evidence" value="ECO:0007669"/>
    <property type="project" value="UniProtKB-SubCell"/>
</dbReference>
<feature type="signal peptide" evidence="4">
    <location>
        <begin position="1"/>
        <end position="20"/>
    </location>
</feature>
<dbReference type="PANTHER" id="PTHR46847:SF3">
    <property type="entry name" value="GALACTOFURANOSE-BINDING PROTEIN YTFQ"/>
    <property type="match status" value="1"/>
</dbReference>
<gene>
    <name evidence="6" type="ORF">FB388_7164</name>
</gene>
<comment type="similarity">
    <text evidence="2">Belongs to the bacterial solute-binding protein 2 family.</text>
</comment>
<feature type="domain" description="Periplasmic binding protein" evidence="5">
    <location>
        <begin position="78"/>
        <end position="335"/>
    </location>
</feature>
<dbReference type="AlphaFoldDB" id="A0A543FPS6"/>
<dbReference type="GO" id="GO:0030246">
    <property type="term" value="F:carbohydrate binding"/>
    <property type="evidence" value="ECO:0007669"/>
    <property type="project" value="UniProtKB-ARBA"/>
</dbReference>
<dbReference type="Gene3D" id="3.40.50.2300">
    <property type="match status" value="2"/>
</dbReference>
<keyword evidence="7" id="KW-1185">Reference proteome</keyword>
<evidence type="ECO:0000259" key="5">
    <source>
        <dbReference type="Pfam" id="PF13407"/>
    </source>
</evidence>
<dbReference type="CDD" id="cd06309">
    <property type="entry name" value="PBP1_galactofuranose_YtfQ-like"/>
    <property type="match status" value="1"/>
</dbReference>
<keyword evidence="3 4" id="KW-0732">Signal</keyword>
<proteinExistence type="inferred from homology"/>